<proteinExistence type="predicted"/>
<accession>A0AAN9A9Z7</accession>
<gene>
    <name evidence="1" type="ORF">SK128_015056</name>
</gene>
<keyword evidence="2" id="KW-1185">Reference proteome</keyword>
<feature type="non-terminal residue" evidence="1">
    <location>
        <position position="1"/>
    </location>
</feature>
<sequence>IRESTYTVGASIHIIGKSPAIDDPNHNYTNSFVMVATIGEKEVKTITQTRE</sequence>
<protein>
    <submittedName>
        <fullName evidence="1">Uncharacterized protein</fullName>
    </submittedName>
</protein>
<evidence type="ECO:0000313" key="2">
    <source>
        <dbReference type="Proteomes" id="UP001381693"/>
    </source>
</evidence>
<reference evidence="1 2" key="1">
    <citation type="submission" date="2023-11" db="EMBL/GenBank/DDBJ databases">
        <title>Halocaridina rubra genome assembly.</title>
        <authorList>
            <person name="Smith C."/>
        </authorList>
    </citation>
    <scope>NUCLEOTIDE SEQUENCE [LARGE SCALE GENOMIC DNA]</scope>
    <source>
        <strain evidence="1">EP-1</strain>
        <tissue evidence="1">Whole</tissue>
    </source>
</reference>
<name>A0AAN9A9Z7_HALRR</name>
<evidence type="ECO:0000313" key="1">
    <source>
        <dbReference type="EMBL" id="KAK7080108.1"/>
    </source>
</evidence>
<organism evidence="1 2">
    <name type="scientific">Halocaridina rubra</name>
    <name type="common">Hawaiian red shrimp</name>
    <dbReference type="NCBI Taxonomy" id="373956"/>
    <lineage>
        <taxon>Eukaryota</taxon>
        <taxon>Metazoa</taxon>
        <taxon>Ecdysozoa</taxon>
        <taxon>Arthropoda</taxon>
        <taxon>Crustacea</taxon>
        <taxon>Multicrustacea</taxon>
        <taxon>Malacostraca</taxon>
        <taxon>Eumalacostraca</taxon>
        <taxon>Eucarida</taxon>
        <taxon>Decapoda</taxon>
        <taxon>Pleocyemata</taxon>
        <taxon>Caridea</taxon>
        <taxon>Atyoidea</taxon>
        <taxon>Atyidae</taxon>
        <taxon>Halocaridina</taxon>
    </lineage>
</organism>
<dbReference type="EMBL" id="JAXCGZ010006129">
    <property type="protein sequence ID" value="KAK7080108.1"/>
    <property type="molecule type" value="Genomic_DNA"/>
</dbReference>
<dbReference type="Proteomes" id="UP001381693">
    <property type="component" value="Unassembled WGS sequence"/>
</dbReference>
<dbReference type="AlphaFoldDB" id="A0AAN9A9Z7"/>
<comment type="caution">
    <text evidence="1">The sequence shown here is derived from an EMBL/GenBank/DDBJ whole genome shotgun (WGS) entry which is preliminary data.</text>
</comment>